<keyword evidence="1" id="KW-0812">Transmembrane</keyword>
<accession>A0ABW5U0R7</accession>
<gene>
    <name evidence="2" type="ORF">ACFSUD_07910</name>
</gene>
<evidence type="ECO:0000256" key="1">
    <source>
        <dbReference type="SAM" id="Phobius"/>
    </source>
</evidence>
<protein>
    <submittedName>
        <fullName evidence="2">Uncharacterized protein</fullName>
    </submittedName>
</protein>
<dbReference type="RefSeq" id="WP_386373157.1">
    <property type="nucleotide sequence ID" value="NZ_JBHUMP010000005.1"/>
</dbReference>
<feature type="transmembrane region" description="Helical" evidence="1">
    <location>
        <begin position="94"/>
        <end position="113"/>
    </location>
</feature>
<organism evidence="2 3">
    <name type="scientific">Sulfitobacter aestuarii</name>
    <dbReference type="NCBI Taxonomy" id="2161676"/>
    <lineage>
        <taxon>Bacteria</taxon>
        <taxon>Pseudomonadati</taxon>
        <taxon>Pseudomonadota</taxon>
        <taxon>Alphaproteobacteria</taxon>
        <taxon>Rhodobacterales</taxon>
        <taxon>Roseobacteraceae</taxon>
        <taxon>Sulfitobacter</taxon>
    </lineage>
</organism>
<sequence>MEQRRENYEPPTQSGIGQVFDSVFLLALVYTALFIPLVLGLTGSGTTTVLPEEITWASLEQNEVMQTQWEQLGYTPETAAELIGTRFDYAIDPLMLILTGLVILGYFVFLVKVSDKEYRQVIREKFNS</sequence>
<keyword evidence="1" id="KW-1133">Transmembrane helix</keyword>
<feature type="transmembrane region" description="Helical" evidence="1">
    <location>
        <begin position="20"/>
        <end position="41"/>
    </location>
</feature>
<proteinExistence type="predicted"/>
<comment type="caution">
    <text evidence="2">The sequence shown here is derived from an EMBL/GenBank/DDBJ whole genome shotgun (WGS) entry which is preliminary data.</text>
</comment>
<dbReference type="EMBL" id="JBHUMP010000005">
    <property type="protein sequence ID" value="MFD2739487.1"/>
    <property type="molecule type" value="Genomic_DNA"/>
</dbReference>
<keyword evidence="3" id="KW-1185">Reference proteome</keyword>
<name>A0ABW5U0R7_9RHOB</name>
<dbReference type="Proteomes" id="UP001597474">
    <property type="component" value="Unassembled WGS sequence"/>
</dbReference>
<keyword evidence="1" id="KW-0472">Membrane</keyword>
<evidence type="ECO:0000313" key="3">
    <source>
        <dbReference type="Proteomes" id="UP001597474"/>
    </source>
</evidence>
<evidence type="ECO:0000313" key="2">
    <source>
        <dbReference type="EMBL" id="MFD2739487.1"/>
    </source>
</evidence>
<reference evidence="3" key="1">
    <citation type="journal article" date="2019" name="Int. J. Syst. Evol. Microbiol.">
        <title>The Global Catalogue of Microorganisms (GCM) 10K type strain sequencing project: providing services to taxonomists for standard genome sequencing and annotation.</title>
        <authorList>
            <consortium name="The Broad Institute Genomics Platform"/>
            <consortium name="The Broad Institute Genome Sequencing Center for Infectious Disease"/>
            <person name="Wu L."/>
            <person name="Ma J."/>
        </authorList>
    </citation>
    <scope>NUCLEOTIDE SEQUENCE [LARGE SCALE GENOMIC DNA]</scope>
    <source>
        <strain evidence="3">TISTR 2562</strain>
    </source>
</reference>